<name>A0A517YNU0_9BACT</name>
<accession>A0A517YNU0</accession>
<keyword evidence="3" id="KW-1185">Reference proteome</keyword>
<dbReference type="OrthoDB" id="9795644at2"/>
<dbReference type="Proteomes" id="UP000315017">
    <property type="component" value="Chromosome"/>
</dbReference>
<dbReference type="RefSeq" id="WP_145099815.1">
    <property type="nucleotide sequence ID" value="NZ_CP036274.1"/>
</dbReference>
<keyword evidence="1" id="KW-1133">Transmembrane helix</keyword>
<evidence type="ECO:0008006" key="4">
    <source>
        <dbReference type="Google" id="ProtNLM"/>
    </source>
</evidence>
<proteinExistence type="predicted"/>
<dbReference type="Pfam" id="PF04341">
    <property type="entry name" value="DUF485"/>
    <property type="match status" value="1"/>
</dbReference>
<evidence type="ECO:0000313" key="3">
    <source>
        <dbReference type="Proteomes" id="UP000315017"/>
    </source>
</evidence>
<evidence type="ECO:0000256" key="1">
    <source>
        <dbReference type="SAM" id="Phobius"/>
    </source>
</evidence>
<dbReference type="EMBL" id="CP036274">
    <property type="protein sequence ID" value="QDU31895.1"/>
    <property type="molecule type" value="Genomic_DNA"/>
</dbReference>
<evidence type="ECO:0000313" key="2">
    <source>
        <dbReference type="EMBL" id="QDU31895.1"/>
    </source>
</evidence>
<feature type="transmembrane region" description="Helical" evidence="1">
    <location>
        <begin position="58"/>
        <end position="82"/>
    </location>
</feature>
<keyword evidence="1" id="KW-0812">Transmembrane</keyword>
<reference evidence="2 3" key="1">
    <citation type="submission" date="2019-02" db="EMBL/GenBank/DDBJ databases">
        <title>Deep-cultivation of Planctomycetes and their phenomic and genomic characterization uncovers novel biology.</title>
        <authorList>
            <person name="Wiegand S."/>
            <person name="Jogler M."/>
            <person name="Boedeker C."/>
            <person name="Pinto D."/>
            <person name="Vollmers J."/>
            <person name="Rivas-Marin E."/>
            <person name="Kohn T."/>
            <person name="Peeters S.H."/>
            <person name="Heuer A."/>
            <person name="Rast P."/>
            <person name="Oberbeckmann S."/>
            <person name="Bunk B."/>
            <person name="Jeske O."/>
            <person name="Meyerdierks A."/>
            <person name="Storesund J.E."/>
            <person name="Kallscheuer N."/>
            <person name="Luecker S."/>
            <person name="Lage O.M."/>
            <person name="Pohl T."/>
            <person name="Merkel B.J."/>
            <person name="Hornburger P."/>
            <person name="Mueller R.-W."/>
            <person name="Bruemmer F."/>
            <person name="Labrenz M."/>
            <person name="Spormann A.M."/>
            <person name="Op den Camp H."/>
            <person name="Overmann J."/>
            <person name="Amann R."/>
            <person name="Jetten M.S.M."/>
            <person name="Mascher T."/>
            <person name="Medema M.H."/>
            <person name="Devos D.P."/>
            <person name="Kaster A.-K."/>
            <person name="Ovreas L."/>
            <person name="Rohde M."/>
            <person name="Galperin M.Y."/>
            <person name="Jogler C."/>
        </authorList>
    </citation>
    <scope>NUCLEOTIDE SEQUENCE [LARGE SCALE GENOMIC DNA]</scope>
    <source>
        <strain evidence="2 3">ETA_A8</strain>
    </source>
</reference>
<feature type="transmembrane region" description="Helical" evidence="1">
    <location>
        <begin position="26"/>
        <end position="46"/>
    </location>
</feature>
<keyword evidence="1" id="KW-0472">Membrane</keyword>
<sequence length="90" mass="9785">MNKSSPEPKIPADIDAVRSYNAHMGLWLFAFYLIAYVGFVVLAATSPEIMGRPAWGGVNVAILYGFGLILGAFVVSIVYMLLCRTPRSTS</sequence>
<protein>
    <recommendedName>
        <fullName evidence="4">DUF485 domain-containing protein</fullName>
    </recommendedName>
</protein>
<dbReference type="KEGG" id="aagg:ETAA8_70570"/>
<organism evidence="2 3">
    <name type="scientific">Anatilimnocola aggregata</name>
    <dbReference type="NCBI Taxonomy" id="2528021"/>
    <lineage>
        <taxon>Bacteria</taxon>
        <taxon>Pseudomonadati</taxon>
        <taxon>Planctomycetota</taxon>
        <taxon>Planctomycetia</taxon>
        <taxon>Pirellulales</taxon>
        <taxon>Pirellulaceae</taxon>
        <taxon>Anatilimnocola</taxon>
    </lineage>
</organism>
<dbReference type="AlphaFoldDB" id="A0A517YNU0"/>
<gene>
    <name evidence="2" type="ORF">ETAA8_70570</name>
</gene>
<dbReference type="InterPro" id="IPR007436">
    <property type="entry name" value="DUF485"/>
</dbReference>